<comment type="similarity">
    <text evidence="1">Belongs to the 3-hydroxyacyl-CoA dehydrogenase family.</text>
</comment>
<dbReference type="InterPro" id="IPR006176">
    <property type="entry name" value="3-OHacyl-CoA_DH_NAD-bd"/>
</dbReference>
<evidence type="ECO:0000256" key="1">
    <source>
        <dbReference type="ARBA" id="ARBA00009463"/>
    </source>
</evidence>
<keyword evidence="7" id="KW-1185">Reference proteome</keyword>
<dbReference type="InterPro" id="IPR036291">
    <property type="entry name" value="NAD(P)-bd_dom_sf"/>
</dbReference>
<keyword evidence="3" id="KW-1133">Transmembrane helix</keyword>
<dbReference type="EC" id="1.1.1.35" evidence="6"/>
<keyword evidence="2 6" id="KW-0560">Oxidoreductase</keyword>
<comment type="caution">
    <text evidence="6">The sequence shown here is derived from an EMBL/GenBank/DDBJ whole genome shotgun (WGS) entry which is preliminary data.</text>
</comment>
<dbReference type="NCBIfam" id="NF004783">
    <property type="entry name" value="PRK06129.1"/>
    <property type="match status" value="1"/>
</dbReference>
<sequence>MAPGNIGIVGAGLVGLGWAIVFARAGHAVRLYDNAPGAAAEARRTIALRLDDLRQAGLIDEAPATILARVSVADSLAEALEDALYVQESVLERVDVKNSVMREIDALVGPATWIGSSSSGLPASLYTEGLGCRDRCLVAHPVNPPYLAPIVELVPAPWTSPATLDSVRTLMQAVGQAPVTMSQEAPGFILNRLQAVLLMEAWRLVEAGLASVADVDLTVSQGLGLRWAFMGPFETIDLNAPGGIADYARRLGGLYRDIAAETTEQRGWDNELIARIEAQRREVLPEAELVARSAWRDRRLMALALHKRRMDSADAAGTDPAATPGTQ</sequence>
<dbReference type="InterPro" id="IPR006108">
    <property type="entry name" value="3HC_DH_C"/>
</dbReference>
<dbReference type="RefSeq" id="WP_138327619.1">
    <property type="nucleotide sequence ID" value="NZ_VCDI01000009.1"/>
</dbReference>
<dbReference type="Gene3D" id="1.10.1040.10">
    <property type="entry name" value="N-(1-d-carboxylethyl)-l-norvaline Dehydrogenase, domain 2"/>
    <property type="match status" value="1"/>
</dbReference>
<dbReference type="EMBL" id="VCDI01000009">
    <property type="protein sequence ID" value="TLU70949.1"/>
    <property type="molecule type" value="Genomic_DNA"/>
</dbReference>
<evidence type="ECO:0000259" key="4">
    <source>
        <dbReference type="Pfam" id="PF00725"/>
    </source>
</evidence>
<organism evidence="6 7">
    <name type="scientific">Lichenicoccus roseus</name>
    <dbReference type="NCBI Taxonomy" id="2683649"/>
    <lineage>
        <taxon>Bacteria</taxon>
        <taxon>Pseudomonadati</taxon>
        <taxon>Pseudomonadota</taxon>
        <taxon>Alphaproteobacteria</taxon>
        <taxon>Acetobacterales</taxon>
        <taxon>Acetobacteraceae</taxon>
        <taxon>Lichenicoccus</taxon>
    </lineage>
</organism>
<dbReference type="AlphaFoldDB" id="A0A5R9J1V0"/>
<dbReference type="GO" id="GO:0003857">
    <property type="term" value="F:(3S)-3-hydroxyacyl-CoA dehydrogenase (NAD+) activity"/>
    <property type="evidence" value="ECO:0007669"/>
    <property type="project" value="UniProtKB-EC"/>
</dbReference>
<dbReference type="GO" id="GO:0070403">
    <property type="term" value="F:NAD+ binding"/>
    <property type="evidence" value="ECO:0007669"/>
    <property type="project" value="InterPro"/>
</dbReference>
<dbReference type="GO" id="GO:0006631">
    <property type="term" value="P:fatty acid metabolic process"/>
    <property type="evidence" value="ECO:0007669"/>
    <property type="project" value="InterPro"/>
</dbReference>
<keyword evidence="3" id="KW-0812">Transmembrane</keyword>
<gene>
    <name evidence="6" type="ORF">FE263_19000</name>
</gene>
<dbReference type="OrthoDB" id="9803287at2"/>
<reference evidence="6 7" key="1">
    <citation type="submission" date="2019-05" db="EMBL/GenBank/DDBJ databases">
        <authorList>
            <person name="Pankratov T."/>
            <person name="Grouzdev D."/>
        </authorList>
    </citation>
    <scope>NUCLEOTIDE SEQUENCE [LARGE SCALE GENOMIC DNA]</scope>
    <source>
        <strain evidence="6 7">KEBCLARHB70R</strain>
    </source>
</reference>
<feature type="transmembrane region" description="Helical" evidence="3">
    <location>
        <begin position="6"/>
        <end position="23"/>
    </location>
</feature>
<dbReference type="Proteomes" id="UP000305654">
    <property type="component" value="Unassembled WGS sequence"/>
</dbReference>
<proteinExistence type="inferred from homology"/>
<dbReference type="InterPro" id="IPR008927">
    <property type="entry name" value="6-PGluconate_DH-like_C_sf"/>
</dbReference>
<dbReference type="Pfam" id="PF02737">
    <property type="entry name" value="3HCDH_N"/>
    <property type="match status" value="1"/>
</dbReference>
<accession>A0A5R9J1V0</accession>
<dbReference type="Pfam" id="PF00725">
    <property type="entry name" value="3HCDH"/>
    <property type="match status" value="1"/>
</dbReference>
<protein>
    <submittedName>
        <fullName evidence="6">3-hydroxyacyl-CoA dehydrogenase</fullName>
        <ecNumber evidence="6">1.1.1.35</ecNumber>
    </submittedName>
</protein>
<evidence type="ECO:0000256" key="2">
    <source>
        <dbReference type="ARBA" id="ARBA00023002"/>
    </source>
</evidence>
<keyword evidence="3" id="KW-0472">Membrane</keyword>
<feature type="domain" description="3-hydroxyacyl-CoA dehydrogenase NAD binding" evidence="5">
    <location>
        <begin position="5"/>
        <end position="183"/>
    </location>
</feature>
<evidence type="ECO:0000259" key="5">
    <source>
        <dbReference type="Pfam" id="PF02737"/>
    </source>
</evidence>
<evidence type="ECO:0000313" key="6">
    <source>
        <dbReference type="EMBL" id="TLU70949.1"/>
    </source>
</evidence>
<feature type="domain" description="3-hydroxyacyl-CoA dehydrogenase C-terminal" evidence="4">
    <location>
        <begin position="187"/>
        <end position="250"/>
    </location>
</feature>
<dbReference type="PANTHER" id="PTHR48075">
    <property type="entry name" value="3-HYDROXYACYL-COA DEHYDROGENASE FAMILY PROTEIN"/>
    <property type="match status" value="1"/>
</dbReference>
<evidence type="ECO:0000313" key="7">
    <source>
        <dbReference type="Proteomes" id="UP000305654"/>
    </source>
</evidence>
<dbReference type="InterPro" id="IPR013328">
    <property type="entry name" value="6PGD_dom2"/>
</dbReference>
<dbReference type="GO" id="GO:0050104">
    <property type="term" value="F:L-gulonate 3-dehydrogenase activity"/>
    <property type="evidence" value="ECO:0007669"/>
    <property type="project" value="TreeGrafter"/>
</dbReference>
<dbReference type="SUPFAM" id="SSF48179">
    <property type="entry name" value="6-phosphogluconate dehydrogenase C-terminal domain-like"/>
    <property type="match status" value="1"/>
</dbReference>
<name>A0A5R9J1V0_9PROT</name>
<dbReference type="SUPFAM" id="SSF51735">
    <property type="entry name" value="NAD(P)-binding Rossmann-fold domains"/>
    <property type="match status" value="1"/>
</dbReference>
<dbReference type="Gene3D" id="3.40.50.720">
    <property type="entry name" value="NAD(P)-binding Rossmann-like Domain"/>
    <property type="match status" value="1"/>
</dbReference>
<dbReference type="PANTHER" id="PTHR48075:SF1">
    <property type="entry name" value="LAMBDA-CRYSTALLIN HOMOLOG"/>
    <property type="match status" value="1"/>
</dbReference>
<evidence type="ECO:0000256" key="3">
    <source>
        <dbReference type="SAM" id="Phobius"/>
    </source>
</evidence>